<gene>
    <name evidence="2" type="ORF">GGQ72_002629</name>
</gene>
<accession>A0A7W6LH59</accession>
<name>A0A7W6LH59_9HYPH</name>
<dbReference type="AlphaFoldDB" id="A0A7W6LH59"/>
<dbReference type="EMBL" id="JACIEC010000002">
    <property type="protein sequence ID" value="MBB4144077.1"/>
    <property type="molecule type" value="Genomic_DNA"/>
</dbReference>
<keyword evidence="3" id="KW-1185">Reference proteome</keyword>
<proteinExistence type="predicted"/>
<organism evidence="2 3">
    <name type="scientific">Rhizobium rhizoryzae</name>
    <dbReference type="NCBI Taxonomy" id="451876"/>
    <lineage>
        <taxon>Bacteria</taxon>
        <taxon>Pseudomonadati</taxon>
        <taxon>Pseudomonadota</taxon>
        <taxon>Alphaproteobacteria</taxon>
        <taxon>Hyphomicrobiales</taxon>
        <taxon>Rhizobiaceae</taxon>
        <taxon>Rhizobium/Agrobacterium group</taxon>
        <taxon>Rhizobium</taxon>
    </lineage>
</organism>
<dbReference type="Proteomes" id="UP000519897">
    <property type="component" value="Unassembled WGS sequence"/>
</dbReference>
<comment type="caution">
    <text evidence="2">The sequence shown here is derived from an EMBL/GenBank/DDBJ whole genome shotgun (WGS) entry which is preliminary data.</text>
</comment>
<protein>
    <submittedName>
        <fullName evidence="2">Uncharacterized protein</fullName>
    </submittedName>
</protein>
<feature type="compositionally biased region" description="Basic and acidic residues" evidence="1">
    <location>
        <begin position="63"/>
        <end position="74"/>
    </location>
</feature>
<evidence type="ECO:0000313" key="3">
    <source>
        <dbReference type="Proteomes" id="UP000519897"/>
    </source>
</evidence>
<dbReference type="RefSeq" id="WP_062555855.1">
    <property type="nucleotide sequence ID" value="NZ_CP049250.1"/>
</dbReference>
<reference evidence="2 3" key="1">
    <citation type="submission" date="2020-08" db="EMBL/GenBank/DDBJ databases">
        <title>Genomic Encyclopedia of Type Strains, Phase IV (KMG-IV): sequencing the most valuable type-strain genomes for metagenomic binning, comparative biology and taxonomic classification.</title>
        <authorList>
            <person name="Goeker M."/>
        </authorList>
    </citation>
    <scope>NUCLEOTIDE SEQUENCE [LARGE SCALE GENOMIC DNA]</scope>
    <source>
        <strain evidence="2 3">DSM 29514</strain>
    </source>
</reference>
<evidence type="ECO:0000256" key="1">
    <source>
        <dbReference type="SAM" id="MobiDB-lite"/>
    </source>
</evidence>
<feature type="region of interest" description="Disordered" evidence="1">
    <location>
        <begin position="63"/>
        <end position="123"/>
    </location>
</feature>
<sequence length="123" mass="13085">MSIVGTQVIAEGSGNAGYTVEFVGDNGDVVSVTLRSDTDGINRNNAVSKAKEFLSRIVESDALPDKMVEGERKQAQSSTMATDNRPSKAAQEEQLNEGLEDTFPASDPVSATITSIPGRDRTH</sequence>
<evidence type="ECO:0000313" key="2">
    <source>
        <dbReference type="EMBL" id="MBB4144077.1"/>
    </source>
</evidence>
<feature type="compositionally biased region" description="Polar residues" evidence="1">
    <location>
        <begin position="75"/>
        <end position="84"/>
    </location>
</feature>